<evidence type="ECO:0000256" key="1">
    <source>
        <dbReference type="SAM" id="Coils"/>
    </source>
</evidence>
<feature type="coiled-coil region" evidence="1">
    <location>
        <begin position="13"/>
        <end position="82"/>
    </location>
</feature>
<evidence type="ECO:0000313" key="3">
    <source>
        <dbReference type="EMBL" id="GAU96234.1"/>
    </source>
</evidence>
<evidence type="ECO:0000256" key="2">
    <source>
        <dbReference type="SAM" id="MobiDB-lite"/>
    </source>
</evidence>
<keyword evidence="4" id="KW-1185">Reference proteome</keyword>
<feature type="compositionally biased region" description="Polar residues" evidence="2">
    <location>
        <begin position="370"/>
        <end position="389"/>
    </location>
</feature>
<dbReference type="STRING" id="947166.A0A1D1V383"/>
<feature type="compositionally biased region" description="Basic and acidic residues" evidence="2">
    <location>
        <begin position="515"/>
        <end position="526"/>
    </location>
</feature>
<proteinExistence type="predicted"/>
<evidence type="ECO:0008006" key="5">
    <source>
        <dbReference type="Google" id="ProtNLM"/>
    </source>
</evidence>
<accession>A0A1D1V383</accession>
<feature type="region of interest" description="Disordered" evidence="2">
    <location>
        <begin position="318"/>
        <end position="342"/>
    </location>
</feature>
<dbReference type="OrthoDB" id="10062814at2759"/>
<feature type="compositionally biased region" description="Basic and acidic residues" evidence="2">
    <location>
        <begin position="458"/>
        <end position="507"/>
    </location>
</feature>
<sequence length="579" mass="63857">MAQKSDVAEVDIVEPITNSLTELKKKIRNLEKKKTKLDTLRSDVKKSGKPLNEDQAQALARYEDISQQLESFRELHKQLEVSSTDVEKAYKKFLKKQESSETDRFLALEKYRAVVRAAEPNQFIDANEAPLTEADHQSLNSLRKILFPSHSDFSSTNKFQSFDEFLKHVAEQQLNLVSGRAVQFLDEPVSQAKELLERLVGSQYFVQHSAQLFARPSQVQKSPAAVQDRSRSSTISSQHTGQTLSVTQYSVAVLQKEHGDVHSKSPVFPTTGSAPGGFPFPHGTGEPLRSMSFVNSNLAPSTGYPVQQSNVQTGLPVPSAGTGPASHLMISPMPSSYSVPTQPVDVMQNIDHFSPETIKNIHPRRDSQNEHSNQISKDSSAWQPVSSNGRAPVEQKALNDSSSKSYHNPGDASGSGDQRVPRQNGNRYRDDNRPGYNGGMNDGSRGRGRGGYHQNNNQDRRHYAYPGGERRPDEAAGENGRRGGDQEYRSGKERSGTSGDRFGETETRQAYGNGQDHDGSGDKSGEDTDFGVFHVDNPNYKGRTGIPGEDRRGGRRGQGFRGGRKSLTFVSNVRTNVGL</sequence>
<keyword evidence="1" id="KW-0175">Coiled coil</keyword>
<name>A0A1D1V383_RAMVA</name>
<comment type="caution">
    <text evidence="3">The sequence shown here is derived from an EMBL/GenBank/DDBJ whole genome shotgun (WGS) entry which is preliminary data.</text>
</comment>
<dbReference type="EMBL" id="BDGG01000003">
    <property type="protein sequence ID" value="GAU96234.1"/>
    <property type="molecule type" value="Genomic_DNA"/>
</dbReference>
<dbReference type="Proteomes" id="UP000186922">
    <property type="component" value="Unassembled WGS sequence"/>
</dbReference>
<evidence type="ECO:0000313" key="4">
    <source>
        <dbReference type="Proteomes" id="UP000186922"/>
    </source>
</evidence>
<protein>
    <recommendedName>
        <fullName evidence="5">Caprin-1 dimerization domain-containing protein</fullName>
    </recommendedName>
</protein>
<feature type="region of interest" description="Disordered" evidence="2">
    <location>
        <begin position="361"/>
        <end position="566"/>
    </location>
</feature>
<gene>
    <name evidence="3" type="primary">RvY_07705</name>
    <name evidence="3" type="synonym">RvY_07705.1</name>
    <name evidence="3" type="ORF">RvY_07705-1</name>
</gene>
<reference evidence="3 4" key="1">
    <citation type="journal article" date="2016" name="Nat. Commun.">
        <title>Extremotolerant tardigrade genome and improved radiotolerance of human cultured cells by tardigrade-unique protein.</title>
        <authorList>
            <person name="Hashimoto T."/>
            <person name="Horikawa D.D."/>
            <person name="Saito Y."/>
            <person name="Kuwahara H."/>
            <person name="Kozuka-Hata H."/>
            <person name="Shin-I T."/>
            <person name="Minakuchi Y."/>
            <person name="Ohishi K."/>
            <person name="Motoyama A."/>
            <person name="Aizu T."/>
            <person name="Enomoto A."/>
            <person name="Kondo K."/>
            <person name="Tanaka S."/>
            <person name="Hara Y."/>
            <person name="Koshikawa S."/>
            <person name="Sagara H."/>
            <person name="Miura T."/>
            <person name="Yokobori S."/>
            <person name="Miyagawa K."/>
            <person name="Suzuki Y."/>
            <person name="Kubo T."/>
            <person name="Oyama M."/>
            <person name="Kohara Y."/>
            <person name="Fujiyama A."/>
            <person name="Arakawa K."/>
            <person name="Katayama T."/>
            <person name="Toyoda A."/>
            <person name="Kunieda T."/>
        </authorList>
    </citation>
    <scope>NUCLEOTIDE SEQUENCE [LARGE SCALE GENOMIC DNA]</scope>
    <source>
        <strain evidence="3 4">YOKOZUNA-1</strain>
    </source>
</reference>
<feature type="region of interest" description="Disordered" evidence="2">
    <location>
        <begin position="217"/>
        <end position="240"/>
    </location>
</feature>
<organism evidence="3 4">
    <name type="scientific">Ramazzottius varieornatus</name>
    <name type="common">Water bear</name>
    <name type="synonym">Tardigrade</name>
    <dbReference type="NCBI Taxonomy" id="947166"/>
    <lineage>
        <taxon>Eukaryota</taxon>
        <taxon>Metazoa</taxon>
        <taxon>Ecdysozoa</taxon>
        <taxon>Tardigrada</taxon>
        <taxon>Eutardigrada</taxon>
        <taxon>Parachela</taxon>
        <taxon>Hypsibioidea</taxon>
        <taxon>Ramazzottiidae</taxon>
        <taxon>Ramazzottius</taxon>
    </lineage>
</organism>
<dbReference type="AlphaFoldDB" id="A0A1D1V383"/>